<dbReference type="OrthoDB" id="361663at2"/>
<keyword evidence="3" id="KW-1185">Reference proteome</keyword>
<organism evidence="2 3">
    <name type="scientific">Treponema brennaborense (strain DSM 12168 / CIP 105900 / DD5/3)</name>
    <dbReference type="NCBI Taxonomy" id="906968"/>
    <lineage>
        <taxon>Bacteria</taxon>
        <taxon>Pseudomonadati</taxon>
        <taxon>Spirochaetota</taxon>
        <taxon>Spirochaetia</taxon>
        <taxon>Spirochaetales</taxon>
        <taxon>Treponemataceae</taxon>
        <taxon>Treponema</taxon>
    </lineage>
</organism>
<dbReference type="HOGENOM" id="CLU_148088_0_0_12"/>
<evidence type="ECO:0000313" key="3">
    <source>
        <dbReference type="Proteomes" id="UP000006546"/>
    </source>
</evidence>
<evidence type="ECO:0000313" key="2">
    <source>
        <dbReference type="EMBL" id="AEE16961.1"/>
    </source>
</evidence>
<feature type="chain" id="PRO_5003316849" evidence="1">
    <location>
        <begin position="23"/>
        <end position="140"/>
    </location>
</feature>
<dbReference type="RefSeq" id="WP_013758666.1">
    <property type="nucleotide sequence ID" value="NC_015500.1"/>
</dbReference>
<dbReference type="EMBL" id="CP002696">
    <property type="protein sequence ID" value="AEE16961.1"/>
    <property type="molecule type" value="Genomic_DNA"/>
</dbReference>
<dbReference type="AlphaFoldDB" id="F4LP99"/>
<protein>
    <submittedName>
        <fullName evidence="2">Uncharacterized protein</fullName>
    </submittedName>
</protein>
<proteinExistence type="predicted"/>
<gene>
    <name evidence="2" type="ordered locus">Trebr_1538</name>
</gene>
<feature type="signal peptide" evidence="1">
    <location>
        <begin position="1"/>
        <end position="22"/>
    </location>
</feature>
<reference evidence="3" key="1">
    <citation type="submission" date="2011-04" db="EMBL/GenBank/DDBJ databases">
        <title>The complete genome of Treponema brennaborense DSM 12168.</title>
        <authorList>
            <person name="Lucas S."/>
            <person name="Han J."/>
            <person name="Lapidus A."/>
            <person name="Bruce D."/>
            <person name="Goodwin L."/>
            <person name="Pitluck S."/>
            <person name="Peters L."/>
            <person name="Kyrpides N."/>
            <person name="Mavromatis K."/>
            <person name="Ivanova N."/>
            <person name="Mikhailova N."/>
            <person name="Pagani I."/>
            <person name="Teshima H."/>
            <person name="Detter J.C."/>
            <person name="Tapia R."/>
            <person name="Han C."/>
            <person name="Land M."/>
            <person name="Hauser L."/>
            <person name="Markowitz V."/>
            <person name="Cheng J.-F."/>
            <person name="Hugenholtz P."/>
            <person name="Woyke T."/>
            <person name="Wu D."/>
            <person name="Gronow S."/>
            <person name="Wellnitz S."/>
            <person name="Brambilla E."/>
            <person name="Klenk H.-P."/>
            <person name="Eisen J.A."/>
        </authorList>
    </citation>
    <scope>NUCLEOTIDE SEQUENCE [LARGE SCALE GENOMIC DNA]</scope>
    <source>
        <strain evidence="3">DSM 12168 / CIP 105900 / DD5/3</strain>
    </source>
</reference>
<accession>F4LP99</accession>
<dbReference type="Proteomes" id="UP000006546">
    <property type="component" value="Chromosome"/>
</dbReference>
<name>F4LP99_TREBD</name>
<dbReference type="KEGG" id="tbe:Trebr_1538"/>
<sequence>MKMKKTVLSVLIFLALTVSVFAQETQADKNNTSSLSYRNVTVHKVLDHNDAYIVLYAKNSIGVGQVIIPKTWSKENPRKLQFRTLPKGLSPFMSVVYKDGTFHKVILTMPVERTSNSWGVASATANIQNGLNTETLDIVY</sequence>
<dbReference type="eggNOG" id="ENOG502ZYHU">
    <property type="taxonomic scope" value="Bacteria"/>
</dbReference>
<keyword evidence="1" id="KW-0732">Signal</keyword>
<dbReference type="STRING" id="906968.Trebr_1538"/>
<evidence type="ECO:0000256" key="1">
    <source>
        <dbReference type="SAM" id="SignalP"/>
    </source>
</evidence>